<organism evidence="2">
    <name type="scientific">Panicum hallii</name>
    <dbReference type="NCBI Taxonomy" id="206008"/>
    <lineage>
        <taxon>Eukaryota</taxon>
        <taxon>Viridiplantae</taxon>
        <taxon>Streptophyta</taxon>
        <taxon>Embryophyta</taxon>
        <taxon>Tracheophyta</taxon>
        <taxon>Spermatophyta</taxon>
        <taxon>Magnoliopsida</taxon>
        <taxon>Liliopsida</taxon>
        <taxon>Poales</taxon>
        <taxon>Poaceae</taxon>
        <taxon>PACMAD clade</taxon>
        <taxon>Panicoideae</taxon>
        <taxon>Panicodae</taxon>
        <taxon>Paniceae</taxon>
        <taxon>Panicinae</taxon>
        <taxon>Panicum</taxon>
        <taxon>Panicum sect. Panicum</taxon>
    </lineage>
</organism>
<reference evidence="2" key="1">
    <citation type="submission" date="2018-04" db="EMBL/GenBank/DDBJ databases">
        <title>WGS assembly of Panicum hallii.</title>
        <authorList>
            <person name="Lovell J."/>
            <person name="Jenkins J."/>
            <person name="Lowry D."/>
            <person name="Mamidi S."/>
            <person name="Sreedasyam A."/>
            <person name="Weng X."/>
            <person name="Barry K."/>
            <person name="Bonette J."/>
            <person name="Campitelli B."/>
            <person name="Daum C."/>
            <person name="Gordon S."/>
            <person name="Gould B."/>
            <person name="Lipzen A."/>
            <person name="Macqueen A."/>
            <person name="Palacio-Mejia J."/>
            <person name="Plott C."/>
            <person name="Shakirov E."/>
            <person name="Shu S."/>
            <person name="Yoshinaga Y."/>
            <person name="Zane M."/>
            <person name="Rokhsar D."/>
            <person name="Grimwood J."/>
            <person name="Schmutz J."/>
            <person name="Juenger T."/>
        </authorList>
    </citation>
    <scope>NUCLEOTIDE SEQUENCE [LARGE SCALE GENOMIC DNA]</scope>
    <source>
        <strain evidence="2">FIL2</strain>
    </source>
</reference>
<evidence type="ECO:0000256" key="1">
    <source>
        <dbReference type="SAM" id="MobiDB-lite"/>
    </source>
</evidence>
<feature type="compositionally biased region" description="Basic and acidic residues" evidence="1">
    <location>
        <begin position="9"/>
        <end position="24"/>
    </location>
</feature>
<dbReference type="Gramene" id="PAN36009">
    <property type="protein sequence ID" value="PAN36009"/>
    <property type="gene ID" value="PAHAL_6G250500"/>
</dbReference>
<gene>
    <name evidence="2" type="ORF">PAHAL_6G250500</name>
</gene>
<protein>
    <submittedName>
        <fullName evidence="2">Uncharacterized protein</fullName>
    </submittedName>
</protein>
<evidence type="ECO:0000313" key="2">
    <source>
        <dbReference type="EMBL" id="PAN36009.1"/>
    </source>
</evidence>
<feature type="compositionally biased region" description="Low complexity" evidence="1">
    <location>
        <begin position="111"/>
        <end position="121"/>
    </location>
</feature>
<accession>A0A2S3I3K6</accession>
<dbReference type="EMBL" id="CM008051">
    <property type="protein sequence ID" value="PAN36009.1"/>
    <property type="molecule type" value="Genomic_DNA"/>
</dbReference>
<feature type="compositionally biased region" description="Basic residues" evidence="1">
    <location>
        <begin position="145"/>
        <end position="162"/>
    </location>
</feature>
<sequence length="282" mass="30170">MGPGGVGRRISERTLRTRGARTEELSGGVAAARASTWARRAFGGARPGQAGRTPQASPPSRASLTPRNGLWERNGKGGSAAHASMCRHRDERGEGIRTPWPDQRKKRSAMRARLLLSSASLTTRPGRAARDGRAGFPSPPPRGQGAHRRVTHPAAHQTRRQGRAPATNRPTLSPAISDATQVNRHTASQPLPCAPACLPCCAERAGASASCGGAPRRRQARQHIGGRRGRGQVGVAAIWGGRHGRGTWFLRGVEAGRQGQPRHSFGYMSCPLRYRVCVCVYS</sequence>
<feature type="compositionally biased region" description="Polar residues" evidence="1">
    <location>
        <begin position="52"/>
        <end position="66"/>
    </location>
</feature>
<proteinExistence type="predicted"/>
<feature type="region of interest" description="Disordered" evidence="1">
    <location>
        <begin position="1"/>
        <end position="175"/>
    </location>
</feature>
<dbReference type="Proteomes" id="UP000243499">
    <property type="component" value="Chromosome 6"/>
</dbReference>
<dbReference type="AlphaFoldDB" id="A0A2S3I3K6"/>
<name>A0A2S3I3K6_9POAL</name>
<feature type="compositionally biased region" description="Low complexity" evidence="1">
    <location>
        <begin position="30"/>
        <end position="41"/>
    </location>
</feature>